<dbReference type="EMBL" id="KQ242059">
    <property type="protein sequence ID" value="KNC81186.1"/>
    <property type="molecule type" value="Genomic_DNA"/>
</dbReference>
<name>A0A0L0FXB0_9EUKA</name>
<protein>
    <recommendedName>
        <fullName evidence="3">Phosphoglycerate mutase</fullName>
    </recommendedName>
</protein>
<dbReference type="GO" id="GO:0016791">
    <property type="term" value="F:phosphatase activity"/>
    <property type="evidence" value="ECO:0007669"/>
    <property type="project" value="TreeGrafter"/>
</dbReference>
<evidence type="ECO:0000313" key="1">
    <source>
        <dbReference type="EMBL" id="KNC81186.1"/>
    </source>
</evidence>
<dbReference type="OrthoDB" id="496981at2759"/>
<dbReference type="AlphaFoldDB" id="A0A0L0FXB0"/>
<organism evidence="1 2">
    <name type="scientific">Sphaeroforma arctica JP610</name>
    <dbReference type="NCBI Taxonomy" id="667725"/>
    <lineage>
        <taxon>Eukaryota</taxon>
        <taxon>Ichthyosporea</taxon>
        <taxon>Ichthyophonida</taxon>
        <taxon>Sphaeroforma</taxon>
    </lineage>
</organism>
<sequence length="234" mass="26354">MSKNIIQGRQVWFVRHGQSESQYQSKIAADSALPNVVIADPDLSVMGRQQSDDLKRYILLLKAETGRKVDLVVSSPLTRALSTATRALSRVENGTSPVKVLASIRERSNRACDCGSSTDELRQSFPAIDMRELPEDWWQCWHGDFQESVESVAKRAEEFTEWLRGRPEKTIAVFSHGNFLLHQLGGPRMGNCELRLWNIDIDADSKTADHPGMKLNYEVKFQSNIGKGFETKSS</sequence>
<dbReference type="PANTHER" id="PTHR48100:SF1">
    <property type="entry name" value="HISTIDINE PHOSPHATASE FAMILY PROTEIN-RELATED"/>
    <property type="match status" value="1"/>
</dbReference>
<dbReference type="Gene3D" id="3.40.50.1240">
    <property type="entry name" value="Phosphoglycerate mutase-like"/>
    <property type="match status" value="1"/>
</dbReference>
<evidence type="ECO:0000313" key="2">
    <source>
        <dbReference type="Proteomes" id="UP000054560"/>
    </source>
</evidence>
<dbReference type="GeneID" id="25906973"/>
<dbReference type="Proteomes" id="UP000054560">
    <property type="component" value="Unassembled WGS sequence"/>
</dbReference>
<dbReference type="RefSeq" id="XP_014155088.1">
    <property type="nucleotide sequence ID" value="XM_014299613.1"/>
</dbReference>
<dbReference type="InterPro" id="IPR013078">
    <property type="entry name" value="His_Pase_superF_clade-1"/>
</dbReference>
<dbReference type="SUPFAM" id="SSF53254">
    <property type="entry name" value="Phosphoglycerate mutase-like"/>
    <property type="match status" value="1"/>
</dbReference>
<gene>
    <name evidence="1" type="ORF">SARC_06469</name>
</gene>
<dbReference type="eggNOG" id="KOG4754">
    <property type="taxonomic scope" value="Eukaryota"/>
</dbReference>
<keyword evidence="2" id="KW-1185">Reference proteome</keyword>
<dbReference type="Pfam" id="PF00300">
    <property type="entry name" value="His_Phos_1"/>
    <property type="match status" value="1"/>
</dbReference>
<proteinExistence type="predicted"/>
<dbReference type="InterPro" id="IPR050275">
    <property type="entry name" value="PGM_Phosphatase"/>
</dbReference>
<dbReference type="InterPro" id="IPR029033">
    <property type="entry name" value="His_PPase_superfam"/>
</dbReference>
<dbReference type="CDD" id="cd07067">
    <property type="entry name" value="HP_PGM_like"/>
    <property type="match status" value="1"/>
</dbReference>
<accession>A0A0L0FXB0</accession>
<dbReference type="GO" id="GO:0005737">
    <property type="term" value="C:cytoplasm"/>
    <property type="evidence" value="ECO:0007669"/>
    <property type="project" value="TreeGrafter"/>
</dbReference>
<dbReference type="PANTHER" id="PTHR48100">
    <property type="entry name" value="BROAD-SPECIFICITY PHOSPHATASE YOR283W-RELATED"/>
    <property type="match status" value="1"/>
</dbReference>
<dbReference type="SMART" id="SM00855">
    <property type="entry name" value="PGAM"/>
    <property type="match status" value="1"/>
</dbReference>
<evidence type="ECO:0008006" key="3">
    <source>
        <dbReference type="Google" id="ProtNLM"/>
    </source>
</evidence>
<reference evidence="1 2" key="1">
    <citation type="submission" date="2011-02" db="EMBL/GenBank/DDBJ databases">
        <title>The Genome Sequence of Sphaeroforma arctica JP610.</title>
        <authorList>
            <consortium name="The Broad Institute Genome Sequencing Platform"/>
            <person name="Russ C."/>
            <person name="Cuomo C."/>
            <person name="Young S.K."/>
            <person name="Zeng Q."/>
            <person name="Gargeya S."/>
            <person name="Alvarado L."/>
            <person name="Berlin A."/>
            <person name="Chapman S.B."/>
            <person name="Chen Z."/>
            <person name="Freedman E."/>
            <person name="Gellesch M."/>
            <person name="Goldberg J."/>
            <person name="Griggs A."/>
            <person name="Gujja S."/>
            <person name="Heilman E."/>
            <person name="Heiman D."/>
            <person name="Howarth C."/>
            <person name="Mehta T."/>
            <person name="Neiman D."/>
            <person name="Pearson M."/>
            <person name="Roberts A."/>
            <person name="Saif S."/>
            <person name="Shea T."/>
            <person name="Shenoy N."/>
            <person name="Sisk P."/>
            <person name="Stolte C."/>
            <person name="Sykes S."/>
            <person name="White J."/>
            <person name="Yandava C."/>
            <person name="Burger G."/>
            <person name="Gray M.W."/>
            <person name="Holland P.W.H."/>
            <person name="King N."/>
            <person name="Lang F.B.F."/>
            <person name="Roger A.J."/>
            <person name="Ruiz-Trillo I."/>
            <person name="Haas B."/>
            <person name="Nusbaum C."/>
            <person name="Birren B."/>
        </authorList>
    </citation>
    <scope>NUCLEOTIDE SEQUENCE [LARGE SCALE GENOMIC DNA]</scope>
    <source>
        <strain evidence="1 2">JP610</strain>
    </source>
</reference>